<dbReference type="AlphaFoldDB" id="A0A1G9KXK3"/>
<dbReference type="InterPro" id="IPR003594">
    <property type="entry name" value="HATPase_dom"/>
</dbReference>
<gene>
    <name evidence="2" type="ORF">SAMN05192555_10587</name>
</gene>
<dbReference type="InterPro" id="IPR036890">
    <property type="entry name" value="HATPase_C_sf"/>
</dbReference>
<dbReference type="Pfam" id="PF13589">
    <property type="entry name" value="HATPase_c_3"/>
    <property type="match status" value="1"/>
</dbReference>
<name>A0A1G9KXK3_9GAMM</name>
<keyword evidence="2" id="KW-0808">Transferase</keyword>
<accession>A0A1G9KXK3</accession>
<proteinExistence type="predicted"/>
<evidence type="ECO:0000259" key="1">
    <source>
        <dbReference type="SMART" id="SM00387"/>
    </source>
</evidence>
<dbReference type="Gene3D" id="3.30.565.10">
    <property type="entry name" value="Histidine kinase-like ATPase, C-terminal domain"/>
    <property type="match status" value="1"/>
</dbReference>
<keyword evidence="3" id="KW-1185">Reference proteome</keyword>
<sequence>MDYEISPPSAASMLESLRAYGYSLNSAVADLIDNSITASAKNIWITLRWKGECSWISIRDDGVGMNEEQLSRAMIAGSQSPLDRRERHDLGRFGLGLKTASLSLARVLTVVSKEEKNSLAIRRWDLDYIAEENTDQWRLLKSAREGSREKLKDFESQRSGTVVLLENLDNLCAGTLEKSPADRNEFYHKIDSLNDHLGMIFHRFLSTSTRLRIFINGESEAHLVKPWDPFYSKHKATEPKPKLQIPFGETVTDVQGFILPHKDMLTPAEYEEAGGPLGWNSHQGFYIYRADRLLVSGSWLGLRDGISKWRAEEHYKLARIRIDITNEMDNDWKIDVKKSLAIPPHNVALSLVRYASTVRAEARDVFAHRGKYGKRKRNEKVGKVWLSKQLRGQNTYRLNREHPVIRTFFENIRGRRDEAEAIFRLIEETVPVEQIWLDSAESPEMRSSPFGSAPEKEVIDAARTFLEMLQGDVSTPKKDLIDEVCELECFADHKEVIYAHFGAE</sequence>
<protein>
    <submittedName>
        <fullName evidence="2">Histidine kinase-, DNA gyrase B-, and HSP90-like ATPase</fullName>
    </submittedName>
</protein>
<dbReference type="SUPFAM" id="SSF55874">
    <property type="entry name" value="ATPase domain of HSP90 chaperone/DNA topoisomerase II/histidine kinase"/>
    <property type="match status" value="1"/>
</dbReference>
<feature type="domain" description="Histidine kinase/HSP90-like ATPase" evidence="1">
    <location>
        <begin position="19"/>
        <end position="130"/>
    </location>
</feature>
<dbReference type="Proteomes" id="UP000199107">
    <property type="component" value="Unassembled WGS sequence"/>
</dbReference>
<reference evidence="3" key="1">
    <citation type="submission" date="2016-10" db="EMBL/GenBank/DDBJ databases">
        <authorList>
            <person name="Varghese N."/>
            <person name="Submissions S."/>
        </authorList>
    </citation>
    <scope>NUCLEOTIDE SEQUENCE [LARGE SCALE GENOMIC DNA]</scope>
    <source>
        <strain evidence="3">AAP</strain>
    </source>
</reference>
<evidence type="ECO:0000313" key="2">
    <source>
        <dbReference type="EMBL" id="SDL54442.1"/>
    </source>
</evidence>
<evidence type="ECO:0000313" key="3">
    <source>
        <dbReference type="Proteomes" id="UP000199107"/>
    </source>
</evidence>
<dbReference type="OrthoDB" id="9813438at2"/>
<organism evidence="2 3">
    <name type="scientific">Franzmannia pantelleriensis</name>
    <dbReference type="NCBI Taxonomy" id="48727"/>
    <lineage>
        <taxon>Bacteria</taxon>
        <taxon>Pseudomonadati</taxon>
        <taxon>Pseudomonadota</taxon>
        <taxon>Gammaproteobacteria</taxon>
        <taxon>Oceanospirillales</taxon>
        <taxon>Halomonadaceae</taxon>
        <taxon>Franzmannia</taxon>
    </lineage>
</organism>
<dbReference type="EMBL" id="FNGH01000005">
    <property type="protein sequence ID" value="SDL54442.1"/>
    <property type="molecule type" value="Genomic_DNA"/>
</dbReference>
<dbReference type="STRING" id="48727.SAMN05192555_10587"/>
<dbReference type="GO" id="GO:0016301">
    <property type="term" value="F:kinase activity"/>
    <property type="evidence" value="ECO:0007669"/>
    <property type="project" value="UniProtKB-KW"/>
</dbReference>
<keyword evidence="2" id="KW-0418">Kinase</keyword>
<dbReference type="SMART" id="SM00387">
    <property type="entry name" value="HATPase_c"/>
    <property type="match status" value="1"/>
</dbReference>